<evidence type="ECO:0000313" key="1">
    <source>
        <dbReference type="EMBL" id="EDP16351.1"/>
    </source>
</evidence>
<accession>A8RRW3</accession>
<proteinExistence type="predicted"/>
<name>A8RRW3_ENTBW</name>
<organism evidence="1 2">
    <name type="scientific">Enterocloster bolteae (strain ATCC BAA-613 / DSM 15670 / CCUG 46953 / JCM 12243 / WAL 16351)</name>
    <name type="common">Clostridium bolteae</name>
    <dbReference type="NCBI Taxonomy" id="411902"/>
    <lineage>
        <taxon>Bacteria</taxon>
        <taxon>Bacillati</taxon>
        <taxon>Bacillota</taxon>
        <taxon>Clostridia</taxon>
        <taxon>Lachnospirales</taxon>
        <taxon>Lachnospiraceae</taxon>
        <taxon>Enterocloster</taxon>
    </lineage>
</organism>
<gene>
    <name evidence="1" type="ORF">CLOBOL_03115</name>
</gene>
<dbReference type="PaxDb" id="411902-CLOBOL_03115"/>
<sequence length="39" mass="4373">MVCGRQNLNLTLPGTCRNFYPKGVQSCLAQHNTNGHNRE</sequence>
<reference evidence="1 2" key="1">
    <citation type="submission" date="2007-08" db="EMBL/GenBank/DDBJ databases">
        <authorList>
            <person name="Fulton L."/>
            <person name="Clifton S."/>
            <person name="Fulton B."/>
            <person name="Xu J."/>
            <person name="Minx P."/>
            <person name="Pepin K.H."/>
            <person name="Johnson M."/>
            <person name="Thiruvilangam P."/>
            <person name="Bhonagiri V."/>
            <person name="Nash W.E."/>
            <person name="Mardis E.R."/>
            <person name="Wilson R.K."/>
        </authorList>
    </citation>
    <scope>NUCLEOTIDE SEQUENCE [LARGE SCALE GENOMIC DNA]</scope>
    <source>
        <strain evidence="2">ATCC BAA-613 / DSM 15670 / CCUG 46953 / JCM 12243 / WAL 16351</strain>
    </source>
</reference>
<reference evidence="1 2" key="2">
    <citation type="submission" date="2007-09" db="EMBL/GenBank/DDBJ databases">
        <title>Draft genome sequence of Clostridium bolteae (ATCC BAA-613).</title>
        <authorList>
            <person name="Sudarsanam P."/>
            <person name="Ley R."/>
            <person name="Guruge J."/>
            <person name="Turnbaugh P.J."/>
            <person name="Mahowald M."/>
            <person name="Liep D."/>
            <person name="Gordon J."/>
        </authorList>
    </citation>
    <scope>NUCLEOTIDE SEQUENCE [LARGE SCALE GENOMIC DNA]</scope>
    <source>
        <strain evidence="2">ATCC BAA-613 / DSM 15670 / CCUG 46953 / JCM 12243 / WAL 16351</strain>
    </source>
</reference>
<evidence type="ECO:0000313" key="2">
    <source>
        <dbReference type="Proteomes" id="UP000005396"/>
    </source>
</evidence>
<dbReference type="Proteomes" id="UP000005396">
    <property type="component" value="Unassembled WGS sequence"/>
</dbReference>
<dbReference type="EMBL" id="ABCC02000029">
    <property type="protein sequence ID" value="EDP16351.1"/>
    <property type="molecule type" value="Genomic_DNA"/>
</dbReference>
<dbReference type="AlphaFoldDB" id="A8RRW3"/>
<comment type="caution">
    <text evidence="1">The sequence shown here is derived from an EMBL/GenBank/DDBJ whole genome shotgun (WGS) entry which is preliminary data.</text>
</comment>
<protein>
    <submittedName>
        <fullName evidence="1">Uncharacterized protein</fullName>
    </submittedName>
</protein>
<dbReference type="HOGENOM" id="CLU_3307270_0_0_9"/>